<reference evidence="4 5" key="1">
    <citation type="journal article" date="2018" name="Sci. Rep.">
        <title>Genomic signatures of local adaptation to the degree of environmental predictability in rotifers.</title>
        <authorList>
            <person name="Franch-Gras L."/>
            <person name="Hahn C."/>
            <person name="Garcia-Roger E.M."/>
            <person name="Carmona M.J."/>
            <person name="Serra M."/>
            <person name="Gomez A."/>
        </authorList>
    </citation>
    <scope>NUCLEOTIDE SEQUENCE [LARGE SCALE GENOMIC DNA]</scope>
    <source>
        <strain evidence="4">HYR1</strain>
    </source>
</reference>
<evidence type="ECO:0000256" key="1">
    <source>
        <dbReference type="ARBA" id="ARBA00005702"/>
    </source>
</evidence>
<protein>
    <submittedName>
        <fullName evidence="4">Tumor D54-like isoform X4</fullName>
    </submittedName>
</protein>
<sequence length="222" mass="24252">MSNIQNGKDTQINQLSDDTSIEAVLCDEGIEIGNAILQQTNEDQLEKEKLMTEYREELAKIQEDIGTLRLVLNDKIKRENELKTLLGISFVDEIKHDLNEGFTTIKSSVAYQKTAQTLSDLTSTLVSNEAYQKTSAGFKSATQKITPAFQTLGGTMKSSLGSLRNASLFKSFETGIGSTFNGSKLKNSHSEFIADANSPSEGIPTSKTTNGIAKEAIMEDNN</sequence>
<evidence type="ECO:0000256" key="3">
    <source>
        <dbReference type="SAM" id="Coils"/>
    </source>
</evidence>
<dbReference type="Proteomes" id="UP000276133">
    <property type="component" value="Unassembled WGS sequence"/>
</dbReference>
<dbReference type="OrthoDB" id="10000687at2759"/>
<comment type="similarity">
    <text evidence="1">Belongs to the TPD52 family.</text>
</comment>
<dbReference type="AlphaFoldDB" id="A0A3M7SAZ9"/>
<name>A0A3M7SAZ9_BRAPC</name>
<gene>
    <name evidence="4" type="ORF">BpHYR1_037715</name>
</gene>
<keyword evidence="2 3" id="KW-0175">Coiled coil</keyword>
<dbReference type="PANTHER" id="PTHR19307:SF14">
    <property type="entry name" value="TUMOR PROTEIN D52"/>
    <property type="match status" value="1"/>
</dbReference>
<keyword evidence="5" id="KW-1185">Reference proteome</keyword>
<evidence type="ECO:0000313" key="5">
    <source>
        <dbReference type="Proteomes" id="UP000276133"/>
    </source>
</evidence>
<feature type="coiled-coil region" evidence="3">
    <location>
        <begin position="37"/>
        <end position="64"/>
    </location>
</feature>
<dbReference type="EMBL" id="REGN01001715">
    <property type="protein sequence ID" value="RNA32984.1"/>
    <property type="molecule type" value="Genomic_DNA"/>
</dbReference>
<dbReference type="PANTHER" id="PTHR19307">
    <property type="entry name" value="TUMOR PROTEIN D52"/>
    <property type="match status" value="1"/>
</dbReference>
<evidence type="ECO:0000256" key="2">
    <source>
        <dbReference type="ARBA" id="ARBA00023054"/>
    </source>
</evidence>
<proteinExistence type="inferred from homology"/>
<evidence type="ECO:0000313" key="4">
    <source>
        <dbReference type="EMBL" id="RNA32984.1"/>
    </source>
</evidence>
<dbReference type="InterPro" id="IPR007327">
    <property type="entry name" value="TPD52"/>
</dbReference>
<organism evidence="4 5">
    <name type="scientific">Brachionus plicatilis</name>
    <name type="common">Marine rotifer</name>
    <name type="synonym">Brachionus muelleri</name>
    <dbReference type="NCBI Taxonomy" id="10195"/>
    <lineage>
        <taxon>Eukaryota</taxon>
        <taxon>Metazoa</taxon>
        <taxon>Spiralia</taxon>
        <taxon>Gnathifera</taxon>
        <taxon>Rotifera</taxon>
        <taxon>Eurotatoria</taxon>
        <taxon>Monogononta</taxon>
        <taxon>Pseudotrocha</taxon>
        <taxon>Ploima</taxon>
        <taxon>Brachionidae</taxon>
        <taxon>Brachionus</taxon>
    </lineage>
</organism>
<comment type="caution">
    <text evidence="4">The sequence shown here is derived from an EMBL/GenBank/DDBJ whole genome shotgun (WGS) entry which is preliminary data.</text>
</comment>
<dbReference type="Pfam" id="PF04201">
    <property type="entry name" value="TPD52"/>
    <property type="match status" value="2"/>
</dbReference>
<dbReference type="GO" id="GO:0005737">
    <property type="term" value="C:cytoplasm"/>
    <property type="evidence" value="ECO:0007669"/>
    <property type="project" value="TreeGrafter"/>
</dbReference>
<accession>A0A3M7SAZ9</accession>
<dbReference type="STRING" id="10195.A0A3M7SAZ9"/>